<protein>
    <submittedName>
        <fullName evidence="9">Peptidase S8</fullName>
    </submittedName>
</protein>
<keyword evidence="4 5" id="KW-0720">Serine protease</keyword>
<dbReference type="SUPFAM" id="SSF52743">
    <property type="entry name" value="Subtilisin-like"/>
    <property type="match status" value="1"/>
</dbReference>
<dbReference type="InterPro" id="IPR015500">
    <property type="entry name" value="Peptidase_S8_subtilisin-rel"/>
</dbReference>
<dbReference type="InterPro" id="IPR000209">
    <property type="entry name" value="Peptidase_S8/S53_dom"/>
</dbReference>
<evidence type="ECO:0000256" key="3">
    <source>
        <dbReference type="ARBA" id="ARBA00022801"/>
    </source>
</evidence>
<evidence type="ECO:0000256" key="4">
    <source>
        <dbReference type="ARBA" id="ARBA00022825"/>
    </source>
</evidence>
<dbReference type="PROSITE" id="PS00138">
    <property type="entry name" value="SUBTILASE_SER"/>
    <property type="match status" value="1"/>
</dbReference>
<dbReference type="PROSITE" id="PS00136">
    <property type="entry name" value="SUBTILASE_ASP"/>
    <property type="match status" value="1"/>
</dbReference>
<dbReference type="PROSITE" id="PS51892">
    <property type="entry name" value="SUBTILASE"/>
    <property type="match status" value="1"/>
</dbReference>
<comment type="similarity">
    <text evidence="1 5 6">Belongs to the peptidase S8 family.</text>
</comment>
<keyword evidence="3 5" id="KW-0378">Hydrolase</keyword>
<dbReference type="Gene3D" id="3.40.50.200">
    <property type="entry name" value="Peptidase S8/S53 domain"/>
    <property type="match status" value="2"/>
</dbReference>
<evidence type="ECO:0000256" key="6">
    <source>
        <dbReference type="RuleBase" id="RU003355"/>
    </source>
</evidence>
<evidence type="ECO:0000256" key="2">
    <source>
        <dbReference type="ARBA" id="ARBA00022670"/>
    </source>
</evidence>
<evidence type="ECO:0000256" key="1">
    <source>
        <dbReference type="ARBA" id="ARBA00011073"/>
    </source>
</evidence>
<keyword evidence="10" id="KW-1185">Reference proteome</keyword>
<dbReference type="EMBL" id="BMIB01000003">
    <property type="protein sequence ID" value="GGH74097.1"/>
    <property type="molecule type" value="Genomic_DNA"/>
</dbReference>
<evidence type="ECO:0000256" key="5">
    <source>
        <dbReference type="PROSITE-ProRule" id="PRU01240"/>
    </source>
</evidence>
<comment type="caution">
    <text evidence="9">The sequence shown here is derived from an EMBL/GenBank/DDBJ whole genome shotgun (WGS) entry which is preliminary data.</text>
</comment>
<dbReference type="GO" id="GO:0006508">
    <property type="term" value="P:proteolysis"/>
    <property type="evidence" value="ECO:0007669"/>
    <property type="project" value="UniProtKB-KW"/>
</dbReference>
<evidence type="ECO:0000313" key="10">
    <source>
        <dbReference type="Proteomes" id="UP000627292"/>
    </source>
</evidence>
<dbReference type="PANTHER" id="PTHR43399:SF4">
    <property type="entry name" value="CELL WALL-ASSOCIATED PROTEASE"/>
    <property type="match status" value="1"/>
</dbReference>
<evidence type="ECO:0000313" key="9">
    <source>
        <dbReference type="EMBL" id="GGH74097.1"/>
    </source>
</evidence>
<dbReference type="InterPro" id="IPR023827">
    <property type="entry name" value="Peptidase_S8_Asp-AS"/>
</dbReference>
<sequence length="552" mass="61493">MYTTMFIRLSAGLMSGLIACWGGAVAQQTTVPQNWHLLDKVHDGVWGIGINSAYTTLLKGKTPRTVLVAVIDSGIDTLHEDLRPVLWHNPGEQNNGRDNDGNGYKGDVFGWNFIGDTADVHHNLIRDSDEGTRFYYAHKSRFAKVTDERQLAAKDRKLYSDWLRSARALARNTEAQRAVDELQSYLQNSYPRWDTLFQHLLAMDTYTGKEVEAFTTDDRILKMERFFYARLFAKVKPGTTNKTLPQALKPVMDSMQLLVKIPDTPPADYRAAVVKDDYFNLKDRFYGNSNVMAENMLHGTHASGIIGAVRNNGIGVDGIADNVQLMMVRVTPDGDEHDKDVALAIRYAVDNGAQIINMSFGKAWSPQQQWVEEAIEYARRKDVLIVKAAGNSGINLDSLPDYPTNRYRKSRRLIPNMLTVGASGPLREELVSPFSNYGRETVDVFAPGMQVYSTVGLLRAGTIVHEYQPRSGTSMAAPVVTGIAAVLKAYYPQLSAVQIKQLIEASVTKVEGMVYQPQTNRQLITMAALCRTAGIVNAYRAVELAEAFTRGR</sequence>
<dbReference type="RefSeq" id="WP_188954866.1">
    <property type="nucleotide sequence ID" value="NZ_BMIB01000003.1"/>
</dbReference>
<feature type="domain" description="Peptidase S8/S53" evidence="8">
    <location>
        <begin position="65"/>
        <end position="510"/>
    </location>
</feature>
<dbReference type="InterPro" id="IPR023828">
    <property type="entry name" value="Peptidase_S8_Ser-AS"/>
</dbReference>
<feature type="active site" description="Charge relay system" evidence="5">
    <location>
        <position position="298"/>
    </location>
</feature>
<keyword evidence="7" id="KW-0732">Signal</keyword>
<feature type="active site" description="Charge relay system" evidence="5">
    <location>
        <position position="474"/>
    </location>
</feature>
<dbReference type="InterPro" id="IPR036852">
    <property type="entry name" value="Peptidase_S8/S53_dom_sf"/>
</dbReference>
<reference evidence="9" key="2">
    <citation type="submission" date="2020-09" db="EMBL/GenBank/DDBJ databases">
        <authorList>
            <person name="Sun Q."/>
            <person name="Zhou Y."/>
        </authorList>
    </citation>
    <scope>NUCLEOTIDE SEQUENCE</scope>
    <source>
        <strain evidence="9">CGMCC 1.15290</strain>
    </source>
</reference>
<dbReference type="InterPro" id="IPR051048">
    <property type="entry name" value="Peptidase_S8/S53_subtilisin"/>
</dbReference>
<evidence type="ECO:0000259" key="8">
    <source>
        <dbReference type="Pfam" id="PF00082"/>
    </source>
</evidence>
<dbReference type="Pfam" id="PF00082">
    <property type="entry name" value="Peptidase_S8"/>
    <property type="match status" value="1"/>
</dbReference>
<name>A0A917MXM0_9BACT</name>
<gene>
    <name evidence="9" type="ORF">GCM10011379_36350</name>
</gene>
<dbReference type="AlphaFoldDB" id="A0A917MXM0"/>
<feature type="chain" id="PRO_5037248859" evidence="7">
    <location>
        <begin position="27"/>
        <end position="552"/>
    </location>
</feature>
<proteinExistence type="inferred from homology"/>
<keyword evidence="2 5" id="KW-0645">Protease</keyword>
<feature type="active site" description="Charge relay system" evidence="5">
    <location>
        <position position="72"/>
    </location>
</feature>
<feature type="signal peptide" evidence="7">
    <location>
        <begin position="1"/>
        <end position="26"/>
    </location>
</feature>
<dbReference type="Proteomes" id="UP000627292">
    <property type="component" value="Unassembled WGS sequence"/>
</dbReference>
<dbReference type="PRINTS" id="PR00723">
    <property type="entry name" value="SUBTILISIN"/>
</dbReference>
<organism evidence="9 10">
    <name type="scientific">Filimonas zeae</name>
    <dbReference type="NCBI Taxonomy" id="1737353"/>
    <lineage>
        <taxon>Bacteria</taxon>
        <taxon>Pseudomonadati</taxon>
        <taxon>Bacteroidota</taxon>
        <taxon>Chitinophagia</taxon>
        <taxon>Chitinophagales</taxon>
        <taxon>Chitinophagaceae</taxon>
        <taxon>Filimonas</taxon>
    </lineage>
</organism>
<dbReference type="PANTHER" id="PTHR43399">
    <property type="entry name" value="SUBTILISIN-RELATED"/>
    <property type="match status" value="1"/>
</dbReference>
<dbReference type="GO" id="GO:0004252">
    <property type="term" value="F:serine-type endopeptidase activity"/>
    <property type="evidence" value="ECO:0007669"/>
    <property type="project" value="UniProtKB-UniRule"/>
</dbReference>
<reference evidence="9" key="1">
    <citation type="journal article" date="2014" name="Int. J. Syst. Evol. Microbiol.">
        <title>Complete genome sequence of Corynebacterium casei LMG S-19264T (=DSM 44701T), isolated from a smear-ripened cheese.</title>
        <authorList>
            <consortium name="US DOE Joint Genome Institute (JGI-PGF)"/>
            <person name="Walter F."/>
            <person name="Albersmeier A."/>
            <person name="Kalinowski J."/>
            <person name="Ruckert C."/>
        </authorList>
    </citation>
    <scope>NUCLEOTIDE SEQUENCE</scope>
    <source>
        <strain evidence="9">CGMCC 1.15290</strain>
    </source>
</reference>
<evidence type="ECO:0000256" key="7">
    <source>
        <dbReference type="SAM" id="SignalP"/>
    </source>
</evidence>
<accession>A0A917MXM0</accession>